<dbReference type="Gene3D" id="3.90.180.10">
    <property type="entry name" value="Medium-chain alcohol dehydrogenases, catalytic domain"/>
    <property type="match status" value="1"/>
</dbReference>
<dbReference type="EMBL" id="JAKZGP010000001">
    <property type="protein sequence ID" value="MCH7407940.1"/>
    <property type="molecule type" value="Genomic_DNA"/>
</dbReference>
<proteinExistence type="predicted"/>
<evidence type="ECO:0000313" key="2">
    <source>
        <dbReference type="EMBL" id="MCH7407940.1"/>
    </source>
</evidence>
<dbReference type="InterPro" id="IPR036291">
    <property type="entry name" value="NAD(P)-bd_dom_sf"/>
</dbReference>
<comment type="caution">
    <text evidence="2">The sequence shown here is derived from an EMBL/GenBank/DDBJ whole genome shotgun (WGS) entry which is preliminary data.</text>
</comment>
<evidence type="ECO:0000259" key="1">
    <source>
        <dbReference type="SMART" id="SM00829"/>
    </source>
</evidence>
<dbReference type="SUPFAM" id="SSF51735">
    <property type="entry name" value="NAD(P)-binding Rossmann-fold domains"/>
    <property type="match status" value="1"/>
</dbReference>
<organism evidence="2 3">
    <name type="scientific">Belliella filtrata</name>
    <dbReference type="NCBI Taxonomy" id="2923435"/>
    <lineage>
        <taxon>Bacteria</taxon>
        <taxon>Pseudomonadati</taxon>
        <taxon>Bacteroidota</taxon>
        <taxon>Cytophagia</taxon>
        <taxon>Cytophagales</taxon>
        <taxon>Cyclobacteriaceae</taxon>
        <taxon>Belliella</taxon>
    </lineage>
</organism>
<keyword evidence="3" id="KW-1185">Reference proteome</keyword>
<dbReference type="InterPro" id="IPR051397">
    <property type="entry name" value="Zn-ADH-like_protein"/>
</dbReference>
<dbReference type="RefSeq" id="WP_241345878.1">
    <property type="nucleotide sequence ID" value="NZ_JAKZGP010000001.1"/>
</dbReference>
<dbReference type="InterPro" id="IPR013154">
    <property type="entry name" value="ADH-like_N"/>
</dbReference>
<dbReference type="Gene3D" id="3.40.50.720">
    <property type="entry name" value="NAD(P)-binding Rossmann-like Domain"/>
    <property type="match status" value="1"/>
</dbReference>
<protein>
    <submittedName>
        <fullName evidence="2">NADPH:quinone oxidoreductase family protein</fullName>
    </submittedName>
</protein>
<dbReference type="SMART" id="SM00829">
    <property type="entry name" value="PKS_ER"/>
    <property type="match status" value="1"/>
</dbReference>
<dbReference type="InterPro" id="IPR013149">
    <property type="entry name" value="ADH-like_C"/>
</dbReference>
<dbReference type="PANTHER" id="PTHR43677">
    <property type="entry name" value="SHORT-CHAIN DEHYDROGENASE/REDUCTASE"/>
    <property type="match status" value="1"/>
</dbReference>
<dbReference type="InterPro" id="IPR020843">
    <property type="entry name" value="ER"/>
</dbReference>
<evidence type="ECO:0000313" key="3">
    <source>
        <dbReference type="Proteomes" id="UP001165489"/>
    </source>
</evidence>
<reference evidence="2" key="1">
    <citation type="submission" date="2022-03" db="EMBL/GenBank/DDBJ databases">
        <title>De novo assembled genomes of Belliella spp. (Cyclobacteriaceae) strains.</title>
        <authorList>
            <person name="Szabo A."/>
            <person name="Korponai K."/>
            <person name="Felfoldi T."/>
        </authorList>
    </citation>
    <scope>NUCLEOTIDE SEQUENCE</scope>
    <source>
        <strain evidence="2">DSM 111904</strain>
    </source>
</reference>
<gene>
    <name evidence="2" type="ORF">MM239_00915</name>
</gene>
<dbReference type="CDD" id="cd08241">
    <property type="entry name" value="QOR1"/>
    <property type="match status" value="1"/>
</dbReference>
<dbReference type="Pfam" id="PF00107">
    <property type="entry name" value="ADH_zinc_N"/>
    <property type="match status" value="1"/>
</dbReference>
<accession>A0ABS9UVG0</accession>
<dbReference type="PANTHER" id="PTHR43677:SF4">
    <property type="entry name" value="QUINONE OXIDOREDUCTASE-LIKE PROTEIN 2"/>
    <property type="match status" value="1"/>
</dbReference>
<feature type="domain" description="Enoyl reductase (ER)" evidence="1">
    <location>
        <begin position="10"/>
        <end position="322"/>
    </location>
</feature>
<dbReference type="SUPFAM" id="SSF50129">
    <property type="entry name" value="GroES-like"/>
    <property type="match status" value="1"/>
</dbReference>
<name>A0ABS9UVG0_9BACT</name>
<dbReference type="Pfam" id="PF08240">
    <property type="entry name" value="ADH_N"/>
    <property type="match status" value="1"/>
</dbReference>
<dbReference type="InterPro" id="IPR011032">
    <property type="entry name" value="GroES-like_sf"/>
</dbReference>
<sequence>MKAIICQAHGLPSTLIYDEIPEPQIDDHEVLIRVEACALNYPDILMIQDKYQVKPDLPFSPGGEVCGIVEKVGSEVTHLYVGQRVLALCGWGGFAEKVKVTAERVFEITEEMDAVSAAASLYTFATAYHALKDRAMLKAGEKMLVLGASGGVGLAAVVLGKLMGAHVMAAGSSLEKLEICQTYGAEVLIDYNKDDFKERIKEATKGKGVDVVLDVVGGKYADPAMRGMAWKGRYLIVGFTSGDIPKIPFNLPLLKGCAVLGVFWGRFSKEEPEAHRQNIKALTKLLQEGKIKHHVYKTYKLTEAPQAMEDMMNRHIVGKAVVQVSGN</sequence>
<dbReference type="Proteomes" id="UP001165489">
    <property type="component" value="Unassembled WGS sequence"/>
</dbReference>